<dbReference type="PANTHER" id="PTHR42718">
    <property type="entry name" value="MAJOR FACILITATOR SUPERFAMILY MULTIDRUG TRANSPORTER MFSC"/>
    <property type="match status" value="1"/>
</dbReference>
<evidence type="ECO:0000313" key="9">
    <source>
        <dbReference type="EMBL" id="MBY8887860.1"/>
    </source>
</evidence>
<keyword evidence="4 7" id="KW-0472">Membrane</keyword>
<dbReference type="PROSITE" id="PS50850">
    <property type="entry name" value="MFS"/>
    <property type="match status" value="1"/>
</dbReference>
<organism evidence="9 10">
    <name type="scientific">Streptantibioticus parmotrematis</name>
    <dbReference type="NCBI Taxonomy" id="2873249"/>
    <lineage>
        <taxon>Bacteria</taxon>
        <taxon>Bacillati</taxon>
        <taxon>Actinomycetota</taxon>
        <taxon>Actinomycetes</taxon>
        <taxon>Kitasatosporales</taxon>
        <taxon>Streptomycetaceae</taxon>
        <taxon>Streptantibioticus</taxon>
    </lineage>
</organism>
<feature type="transmembrane region" description="Helical" evidence="7">
    <location>
        <begin position="162"/>
        <end position="183"/>
    </location>
</feature>
<reference evidence="9 10" key="1">
    <citation type="submission" date="2021-08" db="EMBL/GenBank/DDBJ databases">
        <title>Streptomyces sp. PTM05 isolated from lichen.</title>
        <authorList>
            <person name="Somphong A."/>
            <person name="Phongsopitanun W."/>
            <person name="Tanasupawat S."/>
        </authorList>
    </citation>
    <scope>NUCLEOTIDE SEQUENCE [LARGE SCALE GENOMIC DNA]</scope>
    <source>
        <strain evidence="9 10">Ptm05</strain>
    </source>
</reference>
<dbReference type="InterPro" id="IPR011701">
    <property type="entry name" value="MFS"/>
</dbReference>
<feature type="transmembrane region" description="Helical" evidence="7">
    <location>
        <begin position="105"/>
        <end position="125"/>
    </location>
</feature>
<evidence type="ECO:0000256" key="2">
    <source>
        <dbReference type="ARBA" id="ARBA00022692"/>
    </source>
</evidence>
<gene>
    <name evidence="9" type="ORF">K7472_23890</name>
</gene>
<keyword evidence="2 7" id="KW-0812">Transmembrane</keyword>
<evidence type="ECO:0000256" key="1">
    <source>
        <dbReference type="ARBA" id="ARBA00004651"/>
    </source>
</evidence>
<dbReference type="Proteomes" id="UP001198565">
    <property type="component" value="Unassembled WGS sequence"/>
</dbReference>
<keyword evidence="10" id="KW-1185">Reference proteome</keyword>
<feature type="transmembrane region" description="Helical" evidence="7">
    <location>
        <begin position="70"/>
        <end position="93"/>
    </location>
</feature>
<feature type="transmembrane region" description="Helical" evidence="7">
    <location>
        <begin position="431"/>
        <end position="450"/>
    </location>
</feature>
<protein>
    <submittedName>
        <fullName evidence="9">MFS transporter</fullName>
    </submittedName>
</protein>
<dbReference type="EMBL" id="JAINVZ010000019">
    <property type="protein sequence ID" value="MBY8887860.1"/>
    <property type="molecule type" value="Genomic_DNA"/>
</dbReference>
<keyword evidence="5" id="KW-0046">Antibiotic resistance</keyword>
<comment type="subcellular location">
    <subcellularLocation>
        <location evidence="1">Cell membrane</location>
        <topology evidence="1">Multi-pass membrane protein</topology>
    </subcellularLocation>
</comment>
<evidence type="ECO:0000256" key="6">
    <source>
        <dbReference type="SAM" id="MobiDB-lite"/>
    </source>
</evidence>
<dbReference type="Gene3D" id="1.20.1250.20">
    <property type="entry name" value="MFS general substrate transporter like domains"/>
    <property type="match status" value="1"/>
</dbReference>
<feature type="transmembrane region" description="Helical" evidence="7">
    <location>
        <begin position="497"/>
        <end position="518"/>
    </location>
</feature>
<evidence type="ECO:0000313" key="10">
    <source>
        <dbReference type="Proteomes" id="UP001198565"/>
    </source>
</evidence>
<evidence type="ECO:0000256" key="3">
    <source>
        <dbReference type="ARBA" id="ARBA00022989"/>
    </source>
</evidence>
<dbReference type="Gene3D" id="1.20.1720.10">
    <property type="entry name" value="Multidrug resistance protein D"/>
    <property type="match status" value="1"/>
</dbReference>
<feature type="region of interest" description="Disordered" evidence="6">
    <location>
        <begin position="22"/>
        <end position="64"/>
    </location>
</feature>
<feature type="transmembrane region" description="Helical" evidence="7">
    <location>
        <begin position="287"/>
        <end position="306"/>
    </location>
</feature>
<evidence type="ECO:0000256" key="4">
    <source>
        <dbReference type="ARBA" id="ARBA00023136"/>
    </source>
</evidence>
<feature type="domain" description="Major facilitator superfamily (MFS) profile" evidence="8">
    <location>
        <begin position="71"/>
        <end position="523"/>
    </location>
</feature>
<sequence>MPPGCRTAHTIARFPQYLDKHTLVPPSARPDRKGVTSQTASKTAPAGVRSPGRHAAPGRRTAEPSALSPLGLLTLLLGAALPMIDFFIVNVALPTIDRDLHAGPALLEMVAAGYGVAYAVLLVLGGRLGDMVGRRRLFLIGTALFALTSLACGLAPDAWTLVGARVAQGAASAMMLPQVLATIQATTTGSRRGRALGLYGATGGISAVLGQLLGGWLVAANVAGTGWRSIFLVNVPVALAAIVLSLRSVPETRSANPARIDTRGTLLLGATLLALLVPLMEGRAIGWPLWTWLLLAASPFLGVAFWRVERAGERSGGDPLLPPSLLGNHGMRSGLRVALPFFTGFGGFMFVMAVALQQGLALGPVAAGTALAPMAVAFFAASLIAPRLVTRYGRHVVTVGLTVQGLGLLVVVATALAGWPHIGPLALTPGMAVLGFGQGMAMSTLFRIVLSEVPAERAGVGSGVMVTTQQSSLALGVATLGTLFLSLASSAGMRDALVTALLVQVALVAAAVVLSLRLPRTVR</sequence>
<evidence type="ECO:0000259" key="8">
    <source>
        <dbReference type="PROSITE" id="PS50850"/>
    </source>
</evidence>
<evidence type="ECO:0000256" key="5">
    <source>
        <dbReference type="ARBA" id="ARBA00023251"/>
    </source>
</evidence>
<feature type="transmembrane region" description="Helical" evidence="7">
    <location>
        <begin position="225"/>
        <end position="244"/>
    </location>
</feature>
<dbReference type="CDD" id="cd17321">
    <property type="entry name" value="MFS_MMR_MDR_like"/>
    <property type="match status" value="1"/>
</dbReference>
<dbReference type="InterPro" id="IPR020846">
    <property type="entry name" value="MFS_dom"/>
</dbReference>
<dbReference type="PANTHER" id="PTHR42718:SF39">
    <property type="entry name" value="ACTINORHODIN TRANSPORTER-RELATED"/>
    <property type="match status" value="1"/>
</dbReference>
<proteinExistence type="predicted"/>
<name>A0ABS7QXD2_9ACTN</name>
<feature type="transmembrane region" description="Helical" evidence="7">
    <location>
        <begin position="195"/>
        <end position="219"/>
    </location>
</feature>
<feature type="transmembrane region" description="Helical" evidence="7">
    <location>
        <begin position="471"/>
        <end position="491"/>
    </location>
</feature>
<feature type="transmembrane region" description="Helical" evidence="7">
    <location>
        <begin position="337"/>
        <end position="356"/>
    </location>
</feature>
<dbReference type="InterPro" id="IPR036259">
    <property type="entry name" value="MFS_trans_sf"/>
</dbReference>
<dbReference type="SUPFAM" id="SSF103473">
    <property type="entry name" value="MFS general substrate transporter"/>
    <property type="match status" value="1"/>
</dbReference>
<feature type="transmembrane region" description="Helical" evidence="7">
    <location>
        <begin position="396"/>
        <end position="419"/>
    </location>
</feature>
<comment type="caution">
    <text evidence="9">The sequence shown here is derived from an EMBL/GenBank/DDBJ whole genome shotgun (WGS) entry which is preliminary data.</text>
</comment>
<feature type="transmembrane region" description="Helical" evidence="7">
    <location>
        <begin position="264"/>
        <end position="281"/>
    </location>
</feature>
<feature type="transmembrane region" description="Helical" evidence="7">
    <location>
        <begin position="137"/>
        <end position="156"/>
    </location>
</feature>
<evidence type="ECO:0000256" key="7">
    <source>
        <dbReference type="SAM" id="Phobius"/>
    </source>
</evidence>
<dbReference type="RefSeq" id="WP_222980665.1">
    <property type="nucleotide sequence ID" value="NZ_JAINVZ010000019.1"/>
</dbReference>
<keyword evidence="3 7" id="KW-1133">Transmembrane helix</keyword>
<accession>A0ABS7QXD2</accession>
<feature type="transmembrane region" description="Helical" evidence="7">
    <location>
        <begin position="362"/>
        <end position="384"/>
    </location>
</feature>
<dbReference type="Pfam" id="PF07690">
    <property type="entry name" value="MFS_1"/>
    <property type="match status" value="1"/>
</dbReference>